<keyword evidence="3" id="KW-1185">Reference proteome</keyword>
<dbReference type="Proteomes" id="UP001054945">
    <property type="component" value="Unassembled WGS sequence"/>
</dbReference>
<organism evidence="2 3">
    <name type="scientific">Caerostris extrusa</name>
    <name type="common">Bark spider</name>
    <name type="synonym">Caerostris bankana</name>
    <dbReference type="NCBI Taxonomy" id="172846"/>
    <lineage>
        <taxon>Eukaryota</taxon>
        <taxon>Metazoa</taxon>
        <taxon>Ecdysozoa</taxon>
        <taxon>Arthropoda</taxon>
        <taxon>Chelicerata</taxon>
        <taxon>Arachnida</taxon>
        <taxon>Araneae</taxon>
        <taxon>Araneomorphae</taxon>
        <taxon>Entelegynae</taxon>
        <taxon>Araneoidea</taxon>
        <taxon>Araneidae</taxon>
        <taxon>Caerostris</taxon>
    </lineage>
</organism>
<accession>A0AAV4RRH3</accession>
<gene>
    <name evidence="2" type="ORF">CEXT_712781</name>
</gene>
<evidence type="ECO:0000313" key="2">
    <source>
        <dbReference type="EMBL" id="GIY23274.1"/>
    </source>
</evidence>
<feature type="compositionally biased region" description="Polar residues" evidence="1">
    <location>
        <begin position="41"/>
        <end position="59"/>
    </location>
</feature>
<evidence type="ECO:0000313" key="3">
    <source>
        <dbReference type="Proteomes" id="UP001054945"/>
    </source>
</evidence>
<evidence type="ECO:0000256" key="1">
    <source>
        <dbReference type="SAM" id="MobiDB-lite"/>
    </source>
</evidence>
<reference evidence="2 3" key="1">
    <citation type="submission" date="2021-06" db="EMBL/GenBank/DDBJ databases">
        <title>Caerostris extrusa draft genome.</title>
        <authorList>
            <person name="Kono N."/>
            <person name="Arakawa K."/>
        </authorList>
    </citation>
    <scope>NUCLEOTIDE SEQUENCE [LARGE SCALE GENOMIC DNA]</scope>
</reference>
<name>A0AAV4RRH3_CAEEX</name>
<proteinExistence type="predicted"/>
<dbReference type="EMBL" id="BPLR01008256">
    <property type="protein sequence ID" value="GIY23274.1"/>
    <property type="molecule type" value="Genomic_DNA"/>
</dbReference>
<comment type="caution">
    <text evidence="2">The sequence shown here is derived from an EMBL/GenBank/DDBJ whole genome shotgun (WGS) entry which is preliminary data.</text>
</comment>
<sequence>MARWDILQSSFPHVSYSLHDDFSLLIYQFISLRNNSTINNKQTKQPISQNASSPNSGDLSANECATCERVSPFTLLPAIVHRRHNRLSASVIRSLGSETPAKRRAGIILFERTRVKDNMRKIADGH</sequence>
<protein>
    <submittedName>
        <fullName evidence="2">Uncharacterized protein</fullName>
    </submittedName>
</protein>
<dbReference type="AlphaFoldDB" id="A0AAV4RRH3"/>
<feature type="region of interest" description="Disordered" evidence="1">
    <location>
        <begin position="41"/>
        <end position="61"/>
    </location>
</feature>